<dbReference type="AlphaFoldDB" id="J3MVP4"/>
<evidence type="ECO:0000313" key="2">
    <source>
        <dbReference type="EnsemblPlants" id="OB09G10720.1"/>
    </source>
</evidence>
<accession>J3MVP4</accession>
<dbReference type="eggNOG" id="KOG1075">
    <property type="taxonomic scope" value="Eukaryota"/>
</dbReference>
<dbReference type="CDD" id="cd01650">
    <property type="entry name" value="RT_nLTR_like"/>
    <property type="match status" value="1"/>
</dbReference>
<protein>
    <recommendedName>
        <fullName evidence="1">Reverse transcriptase domain-containing protein</fullName>
    </recommendedName>
</protein>
<reference evidence="2" key="1">
    <citation type="journal article" date="2013" name="Nat. Commun.">
        <title>Whole-genome sequencing of Oryza brachyantha reveals mechanisms underlying Oryza genome evolution.</title>
        <authorList>
            <person name="Chen J."/>
            <person name="Huang Q."/>
            <person name="Gao D."/>
            <person name="Wang J."/>
            <person name="Lang Y."/>
            <person name="Liu T."/>
            <person name="Li B."/>
            <person name="Bai Z."/>
            <person name="Luis Goicoechea J."/>
            <person name="Liang C."/>
            <person name="Chen C."/>
            <person name="Zhang W."/>
            <person name="Sun S."/>
            <person name="Liao Y."/>
            <person name="Zhang X."/>
            <person name="Yang L."/>
            <person name="Song C."/>
            <person name="Wang M."/>
            <person name="Shi J."/>
            <person name="Liu G."/>
            <person name="Liu J."/>
            <person name="Zhou H."/>
            <person name="Zhou W."/>
            <person name="Yu Q."/>
            <person name="An N."/>
            <person name="Chen Y."/>
            <person name="Cai Q."/>
            <person name="Wang B."/>
            <person name="Liu B."/>
            <person name="Min J."/>
            <person name="Huang Y."/>
            <person name="Wu H."/>
            <person name="Li Z."/>
            <person name="Zhang Y."/>
            <person name="Yin Y."/>
            <person name="Song W."/>
            <person name="Jiang J."/>
            <person name="Jackson S.A."/>
            <person name="Wing R.A."/>
            <person name="Wang J."/>
            <person name="Chen M."/>
        </authorList>
    </citation>
    <scope>NUCLEOTIDE SEQUENCE [LARGE SCALE GENOMIC DNA]</scope>
    <source>
        <strain evidence="2">cv. IRGC 101232</strain>
    </source>
</reference>
<organism evidence="2">
    <name type="scientific">Oryza brachyantha</name>
    <name type="common">malo sina</name>
    <dbReference type="NCBI Taxonomy" id="4533"/>
    <lineage>
        <taxon>Eukaryota</taxon>
        <taxon>Viridiplantae</taxon>
        <taxon>Streptophyta</taxon>
        <taxon>Embryophyta</taxon>
        <taxon>Tracheophyta</taxon>
        <taxon>Spermatophyta</taxon>
        <taxon>Magnoliopsida</taxon>
        <taxon>Liliopsida</taxon>
        <taxon>Poales</taxon>
        <taxon>Poaceae</taxon>
        <taxon>BOP clade</taxon>
        <taxon>Oryzoideae</taxon>
        <taxon>Oryzeae</taxon>
        <taxon>Oryzinae</taxon>
        <taxon>Oryza</taxon>
    </lineage>
</organism>
<dbReference type="InterPro" id="IPR052343">
    <property type="entry name" value="Retrotransposon-Effector_Assoc"/>
</dbReference>
<dbReference type="PANTHER" id="PTHR46890">
    <property type="entry name" value="NON-LTR RETROLELEMENT REVERSE TRANSCRIPTASE-LIKE PROTEIN-RELATED"/>
    <property type="match status" value="1"/>
</dbReference>
<keyword evidence="3" id="KW-1185">Reference proteome</keyword>
<feature type="domain" description="Reverse transcriptase" evidence="1">
    <location>
        <begin position="114"/>
        <end position="385"/>
    </location>
</feature>
<name>J3MVP4_ORYBR</name>
<dbReference type="EnsemblPlants" id="OB09G10720.1">
    <property type="protein sequence ID" value="OB09G10720.1"/>
    <property type="gene ID" value="OB09G10720"/>
</dbReference>
<dbReference type="HOGENOM" id="CLU_518164_0_0_1"/>
<reference evidence="2" key="2">
    <citation type="submission" date="2013-04" db="UniProtKB">
        <authorList>
            <consortium name="EnsemblPlants"/>
        </authorList>
    </citation>
    <scope>IDENTIFICATION</scope>
</reference>
<dbReference type="InterPro" id="IPR043502">
    <property type="entry name" value="DNA/RNA_pol_sf"/>
</dbReference>
<dbReference type="InterPro" id="IPR000477">
    <property type="entry name" value="RT_dom"/>
</dbReference>
<dbReference type="SUPFAM" id="SSF56672">
    <property type="entry name" value="DNA/RNA polymerases"/>
    <property type="match status" value="1"/>
</dbReference>
<sequence>MYNEYTLLELSRLGVERDSRRTSLTKMRDIGVKNLIWFLGYNGSFAVSCEGLSGGLALFWFDAYTPSGEYDHNLFGSLRISIVLVGRVQQKQHEPMQRVFGYEAAWTWADNYEEMVENAWVANSVGPRSLQVNNREHLSKFRPISLCNVLYKIASKVLANWLKPFLPKIVYEFQSAFVAGRLITGSALIVFECLHSVRKQHSKRPFFAPKIDMMKAYDRIERAYLHGCLEKLGFISNRIKAAMRGVTSARYSMRINGDLTKMVIPSRGIRQGDPISPYMFLLCIEGLSCLLQKREEVGDLRGIRNDGLGLPIAHLLLVDDSIFFARSDRRSVEALKATLKSYCSAYGQKNVYMSEIKFYMIPICLCQLKLVGQLQNLSNFFLIEFGKSILFGMDLLKKGVWWGVGNGNSIKILTDNWILGVTARQLETSIPLPPDTKVQFLMNDDFKSWDAHKEVKLRFDIKLRRRNFRNMKQWIFDFLENSSSTQHIMLAVTFWHVLKARNNARNEDNMMHPRRVVQKIFGYVDR</sequence>
<dbReference type="STRING" id="4533.J3MVP4"/>
<evidence type="ECO:0000313" key="3">
    <source>
        <dbReference type="Proteomes" id="UP000006038"/>
    </source>
</evidence>
<dbReference type="PANTHER" id="PTHR46890:SF48">
    <property type="entry name" value="RNA-DIRECTED DNA POLYMERASE"/>
    <property type="match status" value="1"/>
</dbReference>
<dbReference type="Pfam" id="PF00078">
    <property type="entry name" value="RVT_1"/>
    <property type="match status" value="1"/>
</dbReference>
<proteinExistence type="predicted"/>
<dbReference type="Gramene" id="OB09G10720.1">
    <property type="protein sequence ID" value="OB09G10720.1"/>
    <property type="gene ID" value="OB09G10720"/>
</dbReference>
<dbReference type="Proteomes" id="UP000006038">
    <property type="component" value="Chromosome 9"/>
</dbReference>
<evidence type="ECO:0000259" key="1">
    <source>
        <dbReference type="PROSITE" id="PS50878"/>
    </source>
</evidence>
<dbReference type="PROSITE" id="PS50878">
    <property type="entry name" value="RT_POL"/>
    <property type="match status" value="1"/>
</dbReference>